<gene>
    <name evidence="4" type="ORF">J4H91_03780</name>
</gene>
<dbReference type="GO" id="GO:0005506">
    <property type="term" value="F:iron ion binding"/>
    <property type="evidence" value="ECO:0007669"/>
    <property type="project" value="InterPro"/>
</dbReference>
<dbReference type="CDD" id="cd00302">
    <property type="entry name" value="cytochrome_P450"/>
    <property type="match status" value="1"/>
</dbReference>
<comment type="caution">
    <text evidence="4">The sequence shown here is derived from an EMBL/GenBank/DDBJ whole genome shotgun (WGS) entry which is preliminary data.</text>
</comment>
<dbReference type="GO" id="GO:0004497">
    <property type="term" value="F:monooxygenase activity"/>
    <property type="evidence" value="ECO:0007669"/>
    <property type="project" value="UniProtKB-KW"/>
</dbReference>
<keyword evidence="2" id="KW-0408">Iron</keyword>
<reference evidence="4" key="1">
    <citation type="submission" date="2021-03" db="EMBL/GenBank/DDBJ databases">
        <title>Leucobacter chromiisoli sp. nov., isolated from chromium-containing soil of chemical plant.</title>
        <authorList>
            <person name="Xu Z."/>
        </authorList>
    </citation>
    <scope>NUCLEOTIDE SEQUENCE</scope>
    <source>
        <strain evidence="4">A2</strain>
    </source>
</reference>
<dbReference type="InterPro" id="IPR036396">
    <property type="entry name" value="Cyt_P450_sf"/>
</dbReference>
<accession>A0A939LXY5</accession>
<dbReference type="Pfam" id="PF00067">
    <property type="entry name" value="p450"/>
    <property type="match status" value="1"/>
</dbReference>
<dbReference type="EMBL" id="JAGDYL010000005">
    <property type="protein sequence ID" value="MBO1804437.1"/>
    <property type="molecule type" value="Genomic_DNA"/>
</dbReference>
<protein>
    <submittedName>
        <fullName evidence="4">Cytochrome P450</fullName>
    </submittedName>
</protein>
<keyword evidence="2" id="KW-0479">Metal-binding</keyword>
<dbReference type="Proteomes" id="UP000664398">
    <property type="component" value="Unassembled WGS sequence"/>
</dbReference>
<organism evidence="4 5">
    <name type="scientific">Leucobacter ruminantium</name>
    <dbReference type="NCBI Taxonomy" id="1289170"/>
    <lineage>
        <taxon>Bacteria</taxon>
        <taxon>Bacillati</taxon>
        <taxon>Actinomycetota</taxon>
        <taxon>Actinomycetes</taxon>
        <taxon>Micrococcales</taxon>
        <taxon>Microbacteriaceae</taxon>
        <taxon>Leucobacter</taxon>
    </lineage>
</organism>
<dbReference type="GO" id="GO:0016705">
    <property type="term" value="F:oxidoreductase activity, acting on paired donors, with incorporation or reduction of molecular oxygen"/>
    <property type="evidence" value="ECO:0007669"/>
    <property type="project" value="InterPro"/>
</dbReference>
<keyword evidence="2" id="KW-0349">Heme</keyword>
<keyword evidence="2" id="KW-0503">Monooxygenase</keyword>
<dbReference type="PRINTS" id="PR00359">
    <property type="entry name" value="BP450"/>
</dbReference>
<evidence type="ECO:0000256" key="1">
    <source>
        <dbReference type="ARBA" id="ARBA00010617"/>
    </source>
</evidence>
<sequence length="416" mass="46357">MSTAGNRPPGPEGRRDRWIEAPPADPGAGDAGGVARVRTVAAARELLRAKGRTTQAGFTAERIPRRLFRRRPILIDDGPEHDAHRKQLTRFFAPAKLGEQHGAFIEQAAREAVQAARSRGGCLVDELALHYSVRVASRIVGLTHAPVERLATRLTRFFRQPPVDHTKPDHGRTRAEWARAARDALGPLLALYVRDVRPAIRARRRRPEADIISHLLERGYRSGEILVECLTYGTAGMVTTREFISAACWHLMERAPLRERYLAAEAVERHAVLEEIIRLEPPVGHLYRRVRAAEDFSWTQGSRDGAPDGCPFQPGTLVDIDVRAANLDREVFGAHPERMRPERELPAADRVGLSFGDGAHRCPGSSLAMLETDALLLALLRAQPVMRTPPAVEWDTLIEGYRLRGFRIEFRDAASS</sequence>
<dbReference type="InterPro" id="IPR001128">
    <property type="entry name" value="Cyt_P450"/>
</dbReference>
<evidence type="ECO:0000313" key="4">
    <source>
        <dbReference type="EMBL" id="MBO1804437.1"/>
    </source>
</evidence>
<dbReference type="InterPro" id="IPR017972">
    <property type="entry name" value="Cyt_P450_CS"/>
</dbReference>
<evidence type="ECO:0000256" key="2">
    <source>
        <dbReference type="RuleBase" id="RU000461"/>
    </source>
</evidence>
<keyword evidence="2" id="KW-0560">Oxidoreductase</keyword>
<dbReference type="Gene3D" id="1.10.630.10">
    <property type="entry name" value="Cytochrome P450"/>
    <property type="match status" value="1"/>
</dbReference>
<dbReference type="AlphaFoldDB" id="A0A939LXY5"/>
<proteinExistence type="inferred from homology"/>
<dbReference type="RefSeq" id="WP_208044922.1">
    <property type="nucleotide sequence ID" value="NZ_JAGDYL010000005.1"/>
</dbReference>
<comment type="similarity">
    <text evidence="1 2">Belongs to the cytochrome P450 family.</text>
</comment>
<keyword evidence="5" id="KW-1185">Reference proteome</keyword>
<evidence type="ECO:0000256" key="3">
    <source>
        <dbReference type="SAM" id="MobiDB-lite"/>
    </source>
</evidence>
<feature type="region of interest" description="Disordered" evidence="3">
    <location>
        <begin position="1"/>
        <end position="32"/>
    </location>
</feature>
<evidence type="ECO:0000313" key="5">
    <source>
        <dbReference type="Proteomes" id="UP000664398"/>
    </source>
</evidence>
<dbReference type="GO" id="GO:0020037">
    <property type="term" value="F:heme binding"/>
    <property type="evidence" value="ECO:0007669"/>
    <property type="project" value="InterPro"/>
</dbReference>
<dbReference type="SUPFAM" id="SSF48264">
    <property type="entry name" value="Cytochrome P450"/>
    <property type="match status" value="1"/>
</dbReference>
<dbReference type="PRINTS" id="PR00385">
    <property type="entry name" value="P450"/>
</dbReference>
<dbReference type="PANTHER" id="PTHR46696">
    <property type="entry name" value="P450, PUTATIVE (EUROFUNG)-RELATED"/>
    <property type="match status" value="1"/>
</dbReference>
<dbReference type="PROSITE" id="PS00086">
    <property type="entry name" value="CYTOCHROME_P450"/>
    <property type="match status" value="1"/>
</dbReference>
<dbReference type="PANTHER" id="PTHR46696:SF1">
    <property type="entry name" value="CYTOCHROME P450 YJIB-RELATED"/>
    <property type="match status" value="1"/>
</dbReference>
<dbReference type="InterPro" id="IPR002397">
    <property type="entry name" value="Cyt_P450_B"/>
</dbReference>
<name>A0A939LXY5_9MICO</name>